<accession>A0A8H3EQP0</accession>
<dbReference type="GO" id="GO:0020037">
    <property type="term" value="F:heme binding"/>
    <property type="evidence" value="ECO:0007669"/>
    <property type="project" value="InterPro"/>
</dbReference>
<dbReference type="GO" id="GO:0004497">
    <property type="term" value="F:monooxygenase activity"/>
    <property type="evidence" value="ECO:0007669"/>
    <property type="project" value="UniProtKB-KW"/>
</dbReference>
<keyword evidence="5" id="KW-0408">Iron</keyword>
<evidence type="ECO:0000256" key="2">
    <source>
        <dbReference type="ARBA" id="ARBA00010617"/>
    </source>
</evidence>
<evidence type="ECO:0000313" key="9">
    <source>
        <dbReference type="Proteomes" id="UP000664534"/>
    </source>
</evidence>
<protein>
    <recommendedName>
        <fullName evidence="10">Cytochrome P450</fullName>
    </recommendedName>
</protein>
<dbReference type="SUPFAM" id="SSF48264">
    <property type="entry name" value="Cytochrome P450"/>
    <property type="match status" value="1"/>
</dbReference>
<keyword evidence="9" id="KW-1185">Reference proteome</keyword>
<keyword evidence="3" id="KW-0479">Metal-binding</keyword>
<dbReference type="PANTHER" id="PTHR24305:SF157">
    <property type="entry name" value="N-ACETYLTRYPTOPHAN 6-HYDROXYLASE IVOC-RELATED"/>
    <property type="match status" value="1"/>
</dbReference>
<organism evidence="8 9">
    <name type="scientific">Imshaugia aleurites</name>
    <dbReference type="NCBI Taxonomy" id="172621"/>
    <lineage>
        <taxon>Eukaryota</taxon>
        <taxon>Fungi</taxon>
        <taxon>Dikarya</taxon>
        <taxon>Ascomycota</taxon>
        <taxon>Pezizomycotina</taxon>
        <taxon>Lecanoromycetes</taxon>
        <taxon>OSLEUM clade</taxon>
        <taxon>Lecanoromycetidae</taxon>
        <taxon>Lecanorales</taxon>
        <taxon>Lecanorineae</taxon>
        <taxon>Parmeliaceae</taxon>
        <taxon>Imshaugia</taxon>
    </lineage>
</organism>
<name>A0A8H3EQP0_9LECA</name>
<proteinExistence type="inferred from homology"/>
<reference evidence="8" key="1">
    <citation type="submission" date="2021-03" db="EMBL/GenBank/DDBJ databases">
        <authorList>
            <person name="Tagirdzhanova G."/>
        </authorList>
    </citation>
    <scope>NUCLEOTIDE SEQUENCE</scope>
</reference>
<keyword evidence="7" id="KW-0472">Membrane</keyword>
<dbReference type="CDD" id="cd11062">
    <property type="entry name" value="CYP58-like"/>
    <property type="match status" value="1"/>
</dbReference>
<dbReference type="PANTHER" id="PTHR24305">
    <property type="entry name" value="CYTOCHROME P450"/>
    <property type="match status" value="1"/>
</dbReference>
<dbReference type="InterPro" id="IPR050121">
    <property type="entry name" value="Cytochrome_P450_monoxygenase"/>
</dbReference>
<evidence type="ECO:0008006" key="10">
    <source>
        <dbReference type="Google" id="ProtNLM"/>
    </source>
</evidence>
<feature type="transmembrane region" description="Helical" evidence="7">
    <location>
        <begin position="12"/>
        <end position="33"/>
    </location>
</feature>
<evidence type="ECO:0000256" key="5">
    <source>
        <dbReference type="ARBA" id="ARBA00023004"/>
    </source>
</evidence>
<evidence type="ECO:0000313" key="8">
    <source>
        <dbReference type="EMBL" id="CAF9908477.1"/>
    </source>
</evidence>
<keyword evidence="7" id="KW-1133">Transmembrane helix</keyword>
<dbReference type="InterPro" id="IPR001128">
    <property type="entry name" value="Cyt_P450"/>
</dbReference>
<dbReference type="GO" id="GO:0005506">
    <property type="term" value="F:iron ion binding"/>
    <property type="evidence" value="ECO:0007669"/>
    <property type="project" value="InterPro"/>
</dbReference>
<evidence type="ECO:0000256" key="1">
    <source>
        <dbReference type="ARBA" id="ARBA00001971"/>
    </source>
</evidence>
<dbReference type="Proteomes" id="UP000664534">
    <property type="component" value="Unassembled WGS sequence"/>
</dbReference>
<sequence length="369" mass="41570">MASLGTSSTLGVWAVVVSCLTLLITGATYRLYLGPLAKFPGPRLAALTSWYEFYYNYFERGRFTWKIKELHAHYGPIVRINPHELSIDDPDFLLDEVFAFKSKLDRYEGATKHFAMSDATVFTVSHDLHKLRRGPLASFFSRSMVSQSEDLIRNKVGKLCSRITGFQGTEQPIDLSLAFRCLTTDVVTQHVLSKSYGLLSTPDFSPAWFEAVRESGEFAVVGKHFPWLVPLMKDLPRWLIRRLNPKMVRYMAKSEAIQEQVAGLVDEESGTKKLQDGRETLLHHLYRSDLPPSEKTASRLSHEGIVVVGAGSETAGIAMSFSTFHLLDNPDKLSKLRNELVRALPDPEVIPEWKEVEKLPYLVGDSMSS</sequence>
<comment type="cofactor">
    <cofactor evidence="1">
        <name>heme</name>
        <dbReference type="ChEBI" id="CHEBI:30413"/>
    </cofactor>
</comment>
<evidence type="ECO:0000256" key="7">
    <source>
        <dbReference type="SAM" id="Phobius"/>
    </source>
</evidence>
<evidence type="ECO:0000256" key="6">
    <source>
        <dbReference type="ARBA" id="ARBA00023033"/>
    </source>
</evidence>
<keyword evidence="4" id="KW-0560">Oxidoreductase</keyword>
<comment type="caution">
    <text evidence="8">The sequence shown here is derived from an EMBL/GenBank/DDBJ whole genome shotgun (WGS) entry which is preliminary data.</text>
</comment>
<dbReference type="Gene3D" id="1.10.630.10">
    <property type="entry name" value="Cytochrome P450"/>
    <property type="match status" value="1"/>
</dbReference>
<keyword evidence="6" id="KW-0503">Monooxygenase</keyword>
<evidence type="ECO:0000256" key="3">
    <source>
        <dbReference type="ARBA" id="ARBA00022723"/>
    </source>
</evidence>
<evidence type="ECO:0000256" key="4">
    <source>
        <dbReference type="ARBA" id="ARBA00023002"/>
    </source>
</evidence>
<dbReference type="InterPro" id="IPR036396">
    <property type="entry name" value="Cyt_P450_sf"/>
</dbReference>
<dbReference type="EMBL" id="CAJPDT010000004">
    <property type="protein sequence ID" value="CAF9908477.1"/>
    <property type="molecule type" value="Genomic_DNA"/>
</dbReference>
<keyword evidence="7" id="KW-0812">Transmembrane</keyword>
<dbReference type="OrthoDB" id="3945418at2759"/>
<comment type="similarity">
    <text evidence="2">Belongs to the cytochrome P450 family.</text>
</comment>
<dbReference type="Pfam" id="PF00067">
    <property type="entry name" value="p450"/>
    <property type="match status" value="1"/>
</dbReference>
<dbReference type="AlphaFoldDB" id="A0A8H3EQP0"/>
<dbReference type="GO" id="GO:0016705">
    <property type="term" value="F:oxidoreductase activity, acting on paired donors, with incorporation or reduction of molecular oxygen"/>
    <property type="evidence" value="ECO:0007669"/>
    <property type="project" value="InterPro"/>
</dbReference>
<gene>
    <name evidence="8" type="ORF">IMSHALPRED_006685</name>
</gene>